<keyword evidence="2" id="KW-0521">NADP</keyword>
<accession>A0A941ENF4</accession>
<dbReference type="InterPro" id="IPR020904">
    <property type="entry name" value="Sc_DH/Rdtase_CS"/>
</dbReference>
<keyword evidence="3 5" id="KW-0560">Oxidoreductase</keyword>
<dbReference type="NCBIfam" id="NF005559">
    <property type="entry name" value="PRK07231.1"/>
    <property type="match status" value="1"/>
</dbReference>
<dbReference type="GO" id="GO:0004316">
    <property type="term" value="F:3-oxoacyl-[acyl-carrier-protein] reductase (NADPH) activity"/>
    <property type="evidence" value="ECO:0007669"/>
    <property type="project" value="UniProtKB-EC"/>
</dbReference>
<feature type="domain" description="Ketoreductase" evidence="4">
    <location>
        <begin position="9"/>
        <end position="187"/>
    </location>
</feature>
<dbReference type="InterPro" id="IPR002347">
    <property type="entry name" value="SDR_fam"/>
</dbReference>
<dbReference type="Pfam" id="PF13561">
    <property type="entry name" value="adh_short_C2"/>
    <property type="match status" value="1"/>
</dbReference>
<evidence type="ECO:0000256" key="1">
    <source>
        <dbReference type="ARBA" id="ARBA00006484"/>
    </source>
</evidence>
<sequence length="254" mass="25774">MTSKALSGQAALVTGGARGIGAATAIRLAADGAAVAVLDLYAPDTDATVAAIRQAGGTAIGLGGDVADTDDAQAAVAATVAQLGRIDILVNNAGITRDNLLYKMTDADWDEVIGVHLRGPFLLCRAAQRHLVKQRHGKIVNVSSTSALGNRGQANYAAAKAGIQGFTRTLAIELGPYGVNVNAVAPGFIATAMTAATAQRMGADLESAKAQVAQTLPLRRTGEPEDIAGVIAFLAGPDSSYLSGQTLYVDGGPH</sequence>
<keyword evidence="6" id="KW-1185">Reference proteome</keyword>
<dbReference type="EMBL" id="JAGSOG010000053">
    <property type="protein sequence ID" value="MBR7834276.1"/>
    <property type="molecule type" value="Genomic_DNA"/>
</dbReference>
<evidence type="ECO:0000256" key="3">
    <source>
        <dbReference type="ARBA" id="ARBA00023002"/>
    </source>
</evidence>
<reference evidence="5" key="1">
    <citation type="submission" date="2021-04" db="EMBL/GenBank/DDBJ databases">
        <title>Genome based classification of Actinospica acidithermotolerans sp. nov., an actinobacterium isolated from an Indonesian hot spring.</title>
        <authorList>
            <person name="Kusuma A.B."/>
            <person name="Putra K.E."/>
            <person name="Nafisah S."/>
            <person name="Loh J."/>
            <person name="Nouioui I."/>
            <person name="Goodfellow M."/>
        </authorList>
    </citation>
    <scope>NUCLEOTIDE SEQUENCE</scope>
    <source>
        <strain evidence="5">CSCA 57</strain>
    </source>
</reference>
<dbReference type="FunFam" id="3.40.50.720:FF:000115">
    <property type="entry name" value="3-oxoacyl-[acyl-carrier-protein] reductase FabG"/>
    <property type="match status" value="1"/>
</dbReference>
<dbReference type="InterPro" id="IPR057326">
    <property type="entry name" value="KR_dom"/>
</dbReference>
<dbReference type="PRINTS" id="PR00080">
    <property type="entry name" value="SDRFAMILY"/>
</dbReference>
<dbReference type="PROSITE" id="PS00061">
    <property type="entry name" value="ADH_SHORT"/>
    <property type="match status" value="1"/>
</dbReference>
<dbReference type="AlphaFoldDB" id="A0A941ENF4"/>
<dbReference type="SMART" id="SM00822">
    <property type="entry name" value="PKS_KR"/>
    <property type="match status" value="1"/>
</dbReference>
<dbReference type="SUPFAM" id="SSF51735">
    <property type="entry name" value="NAD(P)-binding Rossmann-fold domains"/>
    <property type="match status" value="1"/>
</dbReference>
<evidence type="ECO:0000259" key="4">
    <source>
        <dbReference type="SMART" id="SM00822"/>
    </source>
</evidence>
<dbReference type="PANTHER" id="PTHR42760">
    <property type="entry name" value="SHORT-CHAIN DEHYDROGENASES/REDUCTASES FAMILY MEMBER"/>
    <property type="match status" value="1"/>
</dbReference>
<dbReference type="RefSeq" id="WP_212528797.1">
    <property type="nucleotide sequence ID" value="NZ_JAGSOG010000053.1"/>
</dbReference>
<evidence type="ECO:0000313" key="6">
    <source>
        <dbReference type="Proteomes" id="UP000675781"/>
    </source>
</evidence>
<evidence type="ECO:0000256" key="2">
    <source>
        <dbReference type="ARBA" id="ARBA00022857"/>
    </source>
</evidence>
<dbReference type="EC" id="1.1.1.100" evidence="5"/>
<dbReference type="Proteomes" id="UP000675781">
    <property type="component" value="Unassembled WGS sequence"/>
</dbReference>
<dbReference type="PRINTS" id="PR00081">
    <property type="entry name" value="GDHRDH"/>
</dbReference>
<dbReference type="NCBIfam" id="NF009466">
    <property type="entry name" value="PRK12826.1-2"/>
    <property type="match status" value="1"/>
</dbReference>
<comment type="caution">
    <text evidence="5">The sequence shown here is derived from an EMBL/GenBank/DDBJ whole genome shotgun (WGS) entry which is preliminary data.</text>
</comment>
<dbReference type="PANTHER" id="PTHR42760:SF40">
    <property type="entry name" value="3-OXOACYL-[ACYL-CARRIER-PROTEIN] REDUCTASE, CHLOROPLASTIC"/>
    <property type="match status" value="1"/>
</dbReference>
<gene>
    <name evidence="5" type="primary">fabG</name>
    <name evidence="5" type="ORF">KDL01_13455</name>
</gene>
<evidence type="ECO:0000313" key="5">
    <source>
        <dbReference type="EMBL" id="MBR7834276.1"/>
    </source>
</evidence>
<organism evidence="5 6">
    <name type="scientific">Actinospica durhamensis</name>
    <dbReference type="NCBI Taxonomy" id="1508375"/>
    <lineage>
        <taxon>Bacteria</taxon>
        <taxon>Bacillati</taxon>
        <taxon>Actinomycetota</taxon>
        <taxon>Actinomycetes</taxon>
        <taxon>Catenulisporales</taxon>
        <taxon>Actinospicaceae</taxon>
        <taxon>Actinospica</taxon>
    </lineage>
</organism>
<proteinExistence type="inferred from homology"/>
<comment type="similarity">
    <text evidence="1">Belongs to the short-chain dehydrogenases/reductases (SDR) family.</text>
</comment>
<name>A0A941ENF4_9ACTN</name>
<protein>
    <submittedName>
        <fullName evidence="5">3-oxoacyl-ACP reductase FabG</fullName>
        <ecNumber evidence="5">1.1.1.100</ecNumber>
    </submittedName>
</protein>
<dbReference type="InterPro" id="IPR036291">
    <property type="entry name" value="NAD(P)-bd_dom_sf"/>
</dbReference>
<dbReference type="Gene3D" id="3.40.50.720">
    <property type="entry name" value="NAD(P)-binding Rossmann-like Domain"/>
    <property type="match status" value="1"/>
</dbReference>
<dbReference type="GO" id="GO:0030497">
    <property type="term" value="P:fatty acid elongation"/>
    <property type="evidence" value="ECO:0007669"/>
    <property type="project" value="TreeGrafter"/>
</dbReference>